<dbReference type="PRINTS" id="PR00419">
    <property type="entry name" value="ADXRDTASE"/>
</dbReference>
<sequence>MTARHAKHIAVIGAGFAGALTARTLTRAGHRVQVFDKSRGAGGRLATRRMAWVDPAGQEVVTRMDHGAPGVVARSAGFQAFLDAAVQAGWMATWEPVLSPRSRTLPAGQRLHVAMPDQPEPSRRLLDGLPCAWGQPVDALHRTPTGWRVSAGGVLHGAGLGAGYDAVVLAIPPAQAAPLIAPHRADWSTQAASVPMQPCWTLMGVADLRGSGALRSPEWALSRPASGPLAWLMRNDARPGRTCTPGQAQWVAHARADWSAHHLESTPEEVLPLLQAALAAQLGQPVQWLHATVHRWRYAQPPADLPASSCWWDASLALGVCGDFLGGGEDAVAAEGVERAWRSARALGAAMAASSASTIGWGSALAATSRPMPLSRPMALA</sequence>
<dbReference type="SUPFAM" id="SSF51905">
    <property type="entry name" value="FAD/NAD(P)-binding domain"/>
    <property type="match status" value="1"/>
</dbReference>
<name>A0ABT9G8G6_LEPDI</name>
<proteinExistence type="predicted"/>
<keyword evidence="2" id="KW-1185">Reference proteome</keyword>
<dbReference type="RefSeq" id="WP_305751325.1">
    <property type="nucleotide sequence ID" value="NZ_JAUZEE010000015.1"/>
</dbReference>
<dbReference type="PANTHER" id="PTHR16128:SF5">
    <property type="entry name" value="FAD_NAD(P)-BINDING OXIDOREDUCTASE FAMILY PROTEIN"/>
    <property type="match status" value="1"/>
</dbReference>
<evidence type="ECO:0000313" key="2">
    <source>
        <dbReference type="Proteomes" id="UP001235760"/>
    </source>
</evidence>
<reference evidence="1 2" key="1">
    <citation type="submission" date="2023-08" db="EMBL/GenBank/DDBJ databases">
        <authorList>
            <person name="Roldan D.M."/>
            <person name="Menes R.J."/>
        </authorList>
    </citation>
    <scope>NUCLEOTIDE SEQUENCE [LARGE SCALE GENOMIC DNA]</scope>
    <source>
        <strain evidence="1 2">CCM 2812</strain>
    </source>
</reference>
<dbReference type="EMBL" id="JAUZEE010000015">
    <property type="protein sequence ID" value="MDP4302784.1"/>
    <property type="molecule type" value="Genomic_DNA"/>
</dbReference>
<dbReference type="InterPro" id="IPR036188">
    <property type="entry name" value="FAD/NAD-bd_sf"/>
</dbReference>
<comment type="caution">
    <text evidence="1">The sequence shown here is derived from an EMBL/GenBank/DDBJ whole genome shotgun (WGS) entry which is preliminary data.</text>
</comment>
<dbReference type="Gene3D" id="3.90.660.10">
    <property type="match status" value="1"/>
</dbReference>
<dbReference type="Proteomes" id="UP001235760">
    <property type="component" value="Unassembled WGS sequence"/>
</dbReference>
<dbReference type="Gene3D" id="3.50.50.60">
    <property type="entry name" value="FAD/NAD(P)-binding domain"/>
    <property type="match status" value="1"/>
</dbReference>
<organism evidence="1 2">
    <name type="scientific">Leptothrix discophora</name>
    <dbReference type="NCBI Taxonomy" id="89"/>
    <lineage>
        <taxon>Bacteria</taxon>
        <taxon>Pseudomonadati</taxon>
        <taxon>Pseudomonadota</taxon>
        <taxon>Betaproteobacteria</taxon>
        <taxon>Burkholderiales</taxon>
        <taxon>Sphaerotilaceae</taxon>
        <taxon>Leptothrix</taxon>
    </lineage>
</organism>
<dbReference type="PANTHER" id="PTHR16128">
    <property type="entry name" value="FAD/NAD(P)-BINDING OXIDOREDUCTASE FAMILY PROTEIN"/>
    <property type="match status" value="1"/>
</dbReference>
<protein>
    <submittedName>
        <fullName evidence="1">NAD(P)-binding protein</fullName>
    </submittedName>
</protein>
<accession>A0ABT9G8G6</accession>
<dbReference type="Pfam" id="PF13450">
    <property type="entry name" value="NAD_binding_8"/>
    <property type="match status" value="1"/>
</dbReference>
<gene>
    <name evidence="1" type="ORF">Q8X39_19270</name>
</gene>
<evidence type="ECO:0000313" key="1">
    <source>
        <dbReference type="EMBL" id="MDP4302784.1"/>
    </source>
</evidence>